<reference evidence="2 3" key="1">
    <citation type="submission" date="2020-08" db="EMBL/GenBank/DDBJ databases">
        <title>Sequencing the genomes of 1000 actinobacteria strains.</title>
        <authorList>
            <person name="Klenk H.-P."/>
        </authorList>
    </citation>
    <scope>NUCLEOTIDE SEQUENCE [LARGE SCALE GENOMIC DNA]</scope>
    <source>
        <strain evidence="2 3">DSM 41654</strain>
    </source>
</reference>
<dbReference type="InterPro" id="IPR039422">
    <property type="entry name" value="MarR/SlyA-like"/>
</dbReference>
<dbReference type="Proteomes" id="UP000540506">
    <property type="component" value="Unassembled WGS sequence"/>
</dbReference>
<dbReference type="RefSeq" id="WP_184936774.1">
    <property type="nucleotide sequence ID" value="NZ_JACHJV010000001.1"/>
</dbReference>
<comment type="caution">
    <text evidence="2">The sequence shown here is derived from an EMBL/GenBank/DDBJ whole genome shotgun (WGS) entry which is preliminary data.</text>
</comment>
<sequence>MTAQQEEGATDARERLIEEFGHVMQEFQRSADTLDQRVADKLGLNRTDLRCLELLFSPTPLSPGELAAKAGLTTGGVTTAIDRLERSGYAARVRDTADRRRVTVEPTEKGYAMVAEIFAPIAQEGADYLRTLDVATLAQMTEFLRFATNQQYEHATQLAQET</sequence>
<evidence type="ECO:0000259" key="1">
    <source>
        <dbReference type="PROSITE" id="PS50995"/>
    </source>
</evidence>
<dbReference type="InterPro" id="IPR000835">
    <property type="entry name" value="HTH_MarR-typ"/>
</dbReference>
<dbReference type="SMART" id="SM00347">
    <property type="entry name" value="HTH_MARR"/>
    <property type="match status" value="1"/>
</dbReference>
<evidence type="ECO:0000313" key="3">
    <source>
        <dbReference type="Proteomes" id="UP000540506"/>
    </source>
</evidence>
<dbReference type="PROSITE" id="PS50995">
    <property type="entry name" value="HTH_MARR_2"/>
    <property type="match status" value="1"/>
</dbReference>
<accession>A0A7W7R489</accession>
<proteinExistence type="predicted"/>
<dbReference type="Gene3D" id="1.10.10.10">
    <property type="entry name" value="Winged helix-like DNA-binding domain superfamily/Winged helix DNA-binding domain"/>
    <property type="match status" value="1"/>
</dbReference>
<dbReference type="GO" id="GO:0006950">
    <property type="term" value="P:response to stress"/>
    <property type="evidence" value="ECO:0007669"/>
    <property type="project" value="TreeGrafter"/>
</dbReference>
<dbReference type="EMBL" id="JACHJV010000001">
    <property type="protein sequence ID" value="MBB4924904.1"/>
    <property type="molecule type" value="Genomic_DNA"/>
</dbReference>
<dbReference type="SUPFAM" id="SSF46785">
    <property type="entry name" value="Winged helix' DNA-binding domain"/>
    <property type="match status" value="1"/>
</dbReference>
<dbReference type="InterPro" id="IPR036390">
    <property type="entry name" value="WH_DNA-bd_sf"/>
</dbReference>
<organism evidence="2 3">
    <name type="scientific">Kitasatospora kifunensis</name>
    <name type="common">Streptomyces kifunensis</name>
    <dbReference type="NCBI Taxonomy" id="58351"/>
    <lineage>
        <taxon>Bacteria</taxon>
        <taxon>Bacillati</taxon>
        <taxon>Actinomycetota</taxon>
        <taxon>Actinomycetes</taxon>
        <taxon>Kitasatosporales</taxon>
        <taxon>Streptomycetaceae</taxon>
        <taxon>Kitasatospora</taxon>
    </lineage>
</organism>
<dbReference type="PRINTS" id="PR00598">
    <property type="entry name" value="HTHMARR"/>
</dbReference>
<gene>
    <name evidence="2" type="ORF">FHR34_003897</name>
</gene>
<feature type="domain" description="HTH marR-type" evidence="1">
    <location>
        <begin position="13"/>
        <end position="149"/>
    </location>
</feature>
<dbReference type="AlphaFoldDB" id="A0A7W7R489"/>
<keyword evidence="2" id="KW-0238">DNA-binding</keyword>
<dbReference type="GO" id="GO:0003700">
    <property type="term" value="F:DNA-binding transcription factor activity"/>
    <property type="evidence" value="ECO:0007669"/>
    <property type="project" value="InterPro"/>
</dbReference>
<dbReference type="Pfam" id="PF01047">
    <property type="entry name" value="MarR"/>
    <property type="match status" value="1"/>
</dbReference>
<dbReference type="PANTHER" id="PTHR33164:SF106">
    <property type="entry name" value="TRANSCRIPTIONAL REGULATORY PROTEIN"/>
    <property type="match status" value="1"/>
</dbReference>
<dbReference type="InterPro" id="IPR036388">
    <property type="entry name" value="WH-like_DNA-bd_sf"/>
</dbReference>
<keyword evidence="3" id="KW-1185">Reference proteome</keyword>
<evidence type="ECO:0000313" key="2">
    <source>
        <dbReference type="EMBL" id="MBB4924904.1"/>
    </source>
</evidence>
<dbReference type="GO" id="GO:0003677">
    <property type="term" value="F:DNA binding"/>
    <property type="evidence" value="ECO:0007669"/>
    <property type="project" value="UniProtKB-KW"/>
</dbReference>
<dbReference type="PANTHER" id="PTHR33164">
    <property type="entry name" value="TRANSCRIPTIONAL REGULATOR, MARR FAMILY"/>
    <property type="match status" value="1"/>
</dbReference>
<name>A0A7W7R489_KITKI</name>
<protein>
    <submittedName>
        <fullName evidence="2">DNA-binding MarR family transcriptional regulator</fullName>
    </submittedName>
</protein>